<feature type="transmembrane region" description="Helical" evidence="8">
    <location>
        <begin position="379"/>
        <end position="397"/>
    </location>
</feature>
<keyword evidence="4" id="KW-0808">Transferase</keyword>
<keyword evidence="6 8" id="KW-1133">Transmembrane helix</keyword>
<feature type="transmembrane region" description="Helical" evidence="8">
    <location>
        <begin position="139"/>
        <end position="160"/>
    </location>
</feature>
<evidence type="ECO:0000256" key="5">
    <source>
        <dbReference type="ARBA" id="ARBA00022692"/>
    </source>
</evidence>
<dbReference type="EMBL" id="CP042305">
    <property type="protein sequence ID" value="QDZ16448.1"/>
    <property type="molecule type" value="Genomic_DNA"/>
</dbReference>
<feature type="transmembrane region" description="Helical" evidence="8">
    <location>
        <begin position="322"/>
        <end position="345"/>
    </location>
</feature>
<evidence type="ECO:0000313" key="10">
    <source>
        <dbReference type="EMBL" id="QDZ16448.1"/>
    </source>
</evidence>
<evidence type="ECO:0000256" key="2">
    <source>
        <dbReference type="ARBA" id="ARBA00022475"/>
    </source>
</evidence>
<dbReference type="GO" id="GO:0005886">
    <property type="term" value="C:plasma membrane"/>
    <property type="evidence" value="ECO:0007669"/>
    <property type="project" value="UniProtKB-SubCell"/>
</dbReference>
<feature type="transmembrane region" description="Helical" evidence="8">
    <location>
        <begin position="409"/>
        <end position="429"/>
    </location>
</feature>
<dbReference type="PANTHER" id="PTHR33908:SF11">
    <property type="entry name" value="MEMBRANE PROTEIN"/>
    <property type="match status" value="1"/>
</dbReference>
<evidence type="ECO:0000256" key="8">
    <source>
        <dbReference type="SAM" id="Phobius"/>
    </source>
</evidence>
<evidence type="ECO:0000313" key="11">
    <source>
        <dbReference type="Proteomes" id="UP000320216"/>
    </source>
</evidence>
<feature type="transmembrane region" description="Helical" evidence="8">
    <location>
        <begin position="68"/>
        <end position="90"/>
    </location>
</feature>
<keyword evidence="5 8" id="KW-0812">Transmembrane</keyword>
<dbReference type="Pfam" id="PF13231">
    <property type="entry name" value="PMT_2"/>
    <property type="match status" value="1"/>
</dbReference>
<feature type="transmembrane region" description="Helical" evidence="8">
    <location>
        <begin position="191"/>
        <end position="213"/>
    </location>
</feature>
<dbReference type="AlphaFoldDB" id="A0A5B8M6V8"/>
<feature type="transmembrane region" description="Helical" evidence="8">
    <location>
        <begin position="219"/>
        <end position="252"/>
    </location>
</feature>
<feature type="domain" description="Glycosyltransferase RgtA/B/C/D-like" evidence="9">
    <location>
        <begin position="119"/>
        <end position="277"/>
    </location>
</feature>
<dbReference type="KEGG" id="huw:FPZ11_18360"/>
<evidence type="ECO:0000256" key="3">
    <source>
        <dbReference type="ARBA" id="ARBA00022676"/>
    </source>
</evidence>
<keyword evidence="7 8" id="KW-0472">Membrane</keyword>
<feature type="transmembrane region" description="Helical" evidence="8">
    <location>
        <begin position="264"/>
        <end position="283"/>
    </location>
</feature>
<keyword evidence="3" id="KW-0328">Glycosyltransferase</keyword>
<dbReference type="OrthoDB" id="5023989at2"/>
<accession>A0A5B8M6V8</accession>
<name>A0A5B8M6V8_9MICO</name>
<evidence type="ECO:0000256" key="7">
    <source>
        <dbReference type="ARBA" id="ARBA00023136"/>
    </source>
</evidence>
<protein>
    <recommendedName>
        <fullName evidence="9">Glycosyltransferase RgtA/B/C/D-like domain-containing protein</fullName>
    </recommendedName>
</protein>
<dbReference type="InterPro" id="IPR038731">
    <property type="entry name" value="RgtA/B/C-like"/>
</dbReference>
<dbReference type="GO" id="GO:0016763">
    <property type="term" value="F:pentosyltransferase activity"/>
    <property type="evidence" value="ECO:0007669"/>
    <property type="project" value="TreeGrafter"/>
</dbReference>
<dbReference type="PANTHER" id="PTHR33908">
    <property type="entry name" value="MANNOSYLTRANSFERASE YKCB-RELATED"/>
    <property type="match status" value="1"/>
</dbReference>
<reference evidence="10 11" key="1">
    <citation type="submission" date="2019-07" db="EMBL/GenBank/DDBJ databases">
        <title>Full genome sequence of Humibacter sp. WJ7-1.</title>
        <authorList>
            <person name="Im W.-T."/>
        </authorList>
    </citation>
    <scope>NUCLEOTIDE SEQUENCE [LARGE SCALE GENOMIC DNA]</scope>
    <source>
        <strain evidence="10 11">WJ7-1</strain>
    </source>
</reference>
<evidence type="ECO:0000256" key="6">
    <source>
        <dbReference type="ARBA" id="ARBA00022989"/>
    </source>
</evidence>
<proteinExistence type="predicted"/>
<evidence type="ECO:0000259" key="9">
    <source>
        <dbReference type="Pfam" id="PF13231"/>
    </source>
</evidence>
<evidence type="ECO:0000256" key="4">
    <source>
        <dbReference type="ARBA" id="ARBA00022679"/>
    </source>
</evidence>
<evidence type="ECO:0000256" key="1">
    <source>
        <dbReference type="ARBA" id="ARBA00004651"/>
    </source>
</evidence>
<feature type="transmembrane region" description="Helical" evidence="8">
    <location>
        <begin position="352"/>
        <end position="373"/>
    </location>
</feature>
<gene>
    <name evidence="10" type="ORF">FPZ11_18360</name>
</gene>
<dbReference type="InterPro" id="IPR050297">
    <property type="entry name" value="LipidA_mod_glycosyltrf_83"/>
</dbReference>
<comment type="subcellular location">
    <subcellularLocation>
        <location evidence="1">Cell membrane</location>
        <topology evidence="1">Multi-pass membrane protein</topology>
    </subcellularLocation>
</comment>
<organism evidence="10 11">
    <name type="scientific">Humibacter ginsenosidimutans</name>
    <dbReference type="NCBI Taxonomy" id="2599293"/>
    <lineage>
        <taxon>Bacteria</taxon>
        <taxon>Bacillati</taxon>
        <taxon>Actinomycetota</taxon>
        <taxon>Actinomycetes</taxon>
        <taxon>Micrococcales</taxon>
        <taxon>Microbacteriaceae</taxon>
        <taxon>Humibacter</taxon>
    </lineage>
</organism>
<keyword evidence="11" id="KW-1185">Reference proteome</keyword>
<sequence>MARDSVRALPWWAFRWPAAGMCVGSVDDINRYPPARAGGRHREPRSRGAQQSAEKLTYCVPVTRPASLARLCALLVVVVLGAYACFWNLAAQNVTGDEYIYVTAGWQYVHGDFAANREHPPTAKYLFGLAQLLGGQGALAPRILVGLLVLGVAAIIFFWLKREAGWWAGLASAAFWLLMPRANAGDRIDRLALLEPVMMFFAVAALFAGWRWARTGKTWMLAVSGALLGASVTSKVSTIALVPAFLLLPYLFTGLRRWRPAVRANLIWLSAFVVTAVALYLPMGMRSAIGYMLKVQDGQNVNGHDIPIAGHIYRFAPWWGNFWFLAEGIGVAALVVIVVGVALAIWLRPDKLIAYLGAALLLLIVFYTIAARIALPHYYYAWTPLLVILAGLGYARVAQRLRRPVSVSLLAVAALVALVAAVQFTVVVAQDRPTGIARVSDELRSHGVGDGPLLAVGMMPGVYVPYPALNISEDPSRGPFVAVVVGDDPRFHLDPTLKRLLKNERSRFTVITLDSLQLWVPHGLVEHGPTGFVLSS</sequence>
<dbReference type="GO" id="GO:0009103">
    <property type="term" value="P:lipopolysaccharide biosynthetic process"/>
    <property type="evidence" value="ECO:0007669"/>
    <property type="project" value="UniProtKB-ARBA"/>
</dbReference>
<dbReference type="Proteomes" id="UP000320216">
    <property type="component" value="Chromosome"/>
</dbReference>
<keyword evidence="2" id="KW-1003">Cell membrane</keyword>